<dbReference type="Pfam" id="PF12708">
    <property type="entry name" value="Pect-lyase_RHGA_epim"/>
    <property type="match status" value="1"/>
</dbReference>
<accession>M5C2A9</accession>
<feature type="domain" description="Rhamnogalacturonase A/B/Epimerase-like pectate lyase" evidence="1">
    <location>
        <begin position="56"/>
        <end position="114"/>
    </location>
</feature>
<proteinExistence type="predicted"/>
<organism evidence="2 3">
    <name type="scientific">Thanatephorus cucumeris (strain AG1-IB / isolate 7/3/14)</name>
    <name type="common">Lettuce bottom rot fungus</name>
    <name type="synonym">Rhizoctonia solani</name>
    <dbReference type="NCBI Taxonomy" id="1108050"/>
    <lineage>
        <taxon>Eukaryota</taxon>
        <taxon>Fungi</taxon>
        <taxon>Dikarya</taxon>
        <taxon>Basidiomycota</taxon>
        <taxon>Agaricomycotina</taxon>
        <taxon>Agaricomycetes</taxon>
        <taxon>Cantharellales</taxon>
        <taxon>Ceratobasidiaceae</taxon>
        <taxon>Rhizoctonia</taxon>
        <taxon>Rhizoctonia solani AG-1</taxon>
    </lineage>
</organism>
<gene>
    <name evidence="2" type="primary">LbEXG1</name>
    <name evidence="2" type="ORF">BN14_07629</name>
</gene>
<dbReference type="SUPFAM" id="SSF51126">
    <property type="entry name" value="Pectin lyase-like"/>
    <property type="match status" value="1"/>
</dbReference>
<name>M5C2A9_THACB</name>
<dbReference type="EMBL" id="CAOJ01011668">
    <property type="protein sequence ID" value="CCO33546.1"/>
    <property type="molecule type" value="Genomic_DNA"/>
</dbReference>
<dbReference type="AlphaFoldDB" id="M5C2A9"/>
<evidence type="ECO:0000313" key="3">
    <source>
        <dbReference type="Proteomes" id="UP000012065"/>
    </source>
</evidence>
<dbReference type="InterPro" id="IPR024535">
    <property type="entry name" value="RHGA/B-epi-like_pectate_lyase"/>
</dbReference>
<comment type="caution">
    <text evidence="2">The sequence shown here is derived from an EMBL/GenBank/DDBJ whole genome shotgun (WGS) entry which is preliminary data.</text>
</comment>
<dbReference type="HOGENOM" id="CLU_1476115_0_0_1"/>
<dbReference type="InterPro" id="IPR012334">
    <property type="entry name" value="Pectin_lyas_fold"/>
</dbReference>
<protein>
    <recommendedName>
        <fullName evidence="1">Rhamnogalacturonase A/B/Epimerase-like pectate lyase domain-containing protein</fullName>
    </recommendedName>
</protein>
<evidence type="ECO:0000313" key="2">
    <source>
        <dbReference type="EMBL" id="CCO33546.1"/>
    </source>
</evidence>
<sequence length="183" mass="19910">MWPLVLGNTYEGSNTALAYRTGEVNGVRKSPKLLDSSGKIFSKRRPEYEDYSADQFISVKQFGAKGDGVADDTRIIQAVINKFSGCKIIYFDAGTYYVTDTIKIPEGTIIVGEIWSVIIGGGKKFADQKNPRAVIDVGKGGTLVNRVVRKICPECGTFISAWEDSPAPAFKSTIVSLATQSSR</sequence>
<reference evidence="2 3" key="1">
    <citation type="journal article" date="2013" name="J. Biotechnol.">
        <title>Establishment and interpretation of the genome sequence of the phytopathogenic fungus Rhizoctonia solani AG1-IB isolate 7/3/14.</title>
        <authorList>
            <person name="Wibberg D.W."/>
            <person name="Jelonek L.J."/>
            <person name="Rupp O.R."/>
            <person name="Hennig M.H."/>
            <person name="Eikmeyer F.E."/>
            <person name="Goesmann A.G."/>
            <person name="Hartmann A.H."/>
            <person name="Borriss R.B."/>
            <person name="Grosch R.G."/>
            <person name="Puehler A.P."/>
            <person name="Schlueter A.S."/>
        </authorList>
    </citation>
    <scope>NUCLEOTIDE SEQUENCE [LARGE SCALE GENOMIC DNA]</scope>
    <source>
        <strain evidence="3">AG1-IB / isolate 7/3/14</strain>
    </source>
</reference>
<evidence type="ECO:0000259" key="1">
    <source>
        <dbReference type="Pfam" id="PF12708"/>
    </source>
</evidence>
<dbReference type="Gene3D" id="2.160.20.10">
    <property type="entry name" value="Single-stranded right-handed beta-helix, Pectin lyase-like"/>
    <property type="match status" value="1"/>
</dbReference>
<dbReference type="Proteomes" id="UP000012065">
    <property type="component" value="Unassembled WGS sequence"/>
</dbReference>
<dbReference type="InterPro" id="IPR011050">
    <property type="entry name" value="Pectin_lyase_fold/virulence"/>
</dbReference>